<gene>
    <name evidence="2" type="ORF">BXYJ_LOCUS8429</name>
</gene>
<dbReference type="EMBL" id="CAJFCV020000004">
    <property type="protein sequence ID" value="CAG9114215.1"/>
    <property type="molecule type" value="Genomic_DNA"/>
</dbReference>
<organism evidence="3 5">
    <name type="scientific">Bursaphelenchus xylophilus</name>
    <name type="common">Pinewood nematode worm</name>
    <name type="synonym">Aphelenchoides xylophilus</name>
    <dbReference type="NCBI Taxonomy" id="6326"/>
    <lineage>
        <taxon>Eukaryota</taxon>
        <taxon>Metazoa</taxon>
        <taxon>Ecdysozoa</taxon>
        <taxon>Nematoda</taxon>
        <taxon>Chromadorea</taxon>
        <taxon>Rhabditida</taxon>
        <taxon>Tylenchina</taxon>
        <taxon>Tylenchomorpha</taxon>
        <taxon>Aphelenchoidea</taxon>
        <taxon>Aphelenchoididae</taxon>
        <taxon>Bursaphelenchus</taxon>
    </lineage>
</organism>
<feature type="region of interest" description="Disordered" evidence="1">
    <location>
        <begin position="490"/>
        <end position="551"/>
    </location>
</feature>
<reference evidence="5" key="1">
    <citation type="submission" date="2016-11" db="UniProtKB">
        <authorList>
            <consortium name="WormBaseParasite"/>
        </authorList>
    </citation>
    <scope>IDENTIFICATION</scope>
</reference>
<dbReference type="OrthoDB" id="10604424at2759"/>
<evidence type="ECO:0000313" key="4">
    <source>
        <dbReference type="Proteomes" id="UP000659654"/>
    </source>
</evidence>
<feature type="compositionally biased region" description="Low complexity" evidence="1">
    <location>
        <begin position="539"/>
        <end position="551"/>
    </location>
</feature>
<dbReference type="Proteomes" id="UP000659654">
    <property type="component" value="Unassembled WGS sequence"/>
</dbReference>
<sequence length="621" mass="71778">MTSHGSRESGSNNVPPRRKLTLNTMNDMELFYFRELYLIDPNRFRHPSNAPALVFDDFKPLNITPVSSDGALDDTLDSLEYEMSMANLEVEKSRATFQFDTDYDLPIHGNFSIVIGDDWPEGVDAQNNRVFGFRTPGEALEKLKNVETFSRCSIFLQRALYDKRRTPHDHYFEYVEGEQERDSEFYRKERRNLEALIDMLRIASAHGVIVIIQFPLELDDRRQPFSLYNIRLMCAYYRHSAHLFEYVYGAKGEITEQDEIDENMRKAIKKVLSIPIKTLKVMATALAAVICEYGTQEQFARRLRHHNLTKKELLTQKVLSVKPPGGADADVNFYESKPTKTPSDHGCRQSIPAPTTSPPHGRTRSPAPRCNETTAFISPSSSDHSNSSRKRQHSGQENGPPRIMTFGSQNWDKPQEREVKPDYDIRYDEEQVVKIENPELPYQPYPLPRVPYQPPIQPNPNPYVYSRPHVSSNDLYHQSHTRTYTEMPHSEAVPSLYPPNQEYGQRTLPNYSHSNAGDPYQRHAPQKQTSQSYLPQRRASQPYLPQQQSSQAYQNSDYLIPLIPPPPPPTPPHENKFPPLMDTKLRPMNNNTGRGIFHRPKYEPSSTYQPQYFRHSAFQYR</sequence>
<proteinExistence type="predicted"/>
<evidence type="ECO:0000313" key="5">
    <source>
        <dbReference type="WBParaSite" id="BXY_0443100.1"/>
    </source>
</evidence>
<keyword evidence="4" id="KW-1185">Reference proteome</keyword>
<protein>
    <submittedName>
        <fullName evidence="2">(pine wood nematode) hypothetical protein</fullName>
    </submittedName>
</protein>
<dbReference type="WBParaSite" id="BXY_0443100.1">
    <property type="protein sequence ID" value="BXY_0443100.1"/>
    <property type="gene ID" value="BXY_0443100"/>
</dbReference>
<reference evidence="2" key="2">
    <citation type="submission" date="2020-09" db="EMBL/GenBank/DDBJ databases">
        <authorList>
            <person name="Kikuchi T."/>
        </authorList>
    </citation>
    <scope>NUCLEOTIDE SEQUENCE</scope>
    <source>
        <strain evidence="2">Ka4C1</strain>
    </source>
</reference>
<name>A0A1I7RUM1_BURXY</name>
<dbReference type="Proteomes" id="UP000582659">
    <property type="component" value="Unassembled WGS sequence"/>
</dbReference>
<dbReference type="EMBL" id="CAJFDI010000004">
    <property type="protein sequence ID" value="CAD5225208.1"/>
    <property type="molecule type" value="Genomic_DNA"/>
</dbReference>
<evidence type="ECO:0000256" key="1">
    <source>
        <dbReference type="SAM" id="MobiDB-lite"/>
    </source>
</evidence>
<dbReference type="AlphaFoldDB" id="A0A1I7RUM1"/>
<accession>A0A1I7RUM1</accession>
<feature type="region of interest" description="Disordered" evidence="1">
    <location>
        <begin position="319"/>
        <end position="420"/>
    </location>
</feature>
<evidence type="ECO:0000313" key="2">
    <source>
        <dbReference type="EMBL" id="CAD5225208.1"/>
    </source>
</evidence>
<evidence type="ECO:0000313" key="3">
    <source>
        <dbReference type="Proteomes" id="UP000095284"/>
    </source>
</evidence>
<dbReference type="Proteomes" id="UP000095284">
    <property type="component" value="Unplaced"/>
</dbReference>
<feature type="compositionally biased region" description="Polar residues" evidence="1">
    <location>
        <begin position="502"/>
        <end position="515"/>
    </location>
</feature>